<dbReference type="OrthoDB" id="2017571at2759"/>
<evidence type="ECO:0000313" key="2">
    <source>
        <dbReference type="Proteomes" id="UP000027138"/>
    </source>
</evidence>
<protein>
    <submittedName>
        <fullName evidence="1">Uncharacterized protein</fullName>
    </submittedName>
</protein>
<dbReference type="Proteomes" id="UP000027138">
    <property type="component" value="Unassembled WGS sequence"/>
</dbReference>
<reference evidence="1 2" key="1">
    <citation type="journal article" date="2014" name="PLoS ONE">
        <title>Global Analysis of Gene Expression Profiles in Physic Nut (Jatropha curcas L.) Seedlings Exposed to Salt Stress.</title>
        <authorList>
            <person name="Zhang L."/>
            <person name="Zhang C."/>
            <person name="Wu P."/>
            <person name="Chen Y."/>
            <person name="Li M."/>
            <person name="Jiang H."/>
            <person name="Wu G."/>
        </authorList>
    </citation>
    <scope>NUCLEOTIDE SEQUENCE [LARGE SCALE GENOMIC DNA]</scope>
    <source>
        <strain evidence="2">cv. GZQX0401</strain>
        <tissue evidence="1">Young leaves</tissue>
    </source>
</reference>
<name>A0A067L2U9_JATCU</name>
<gene>
    <name evidence="1" type="ORF">JCGZ_00475</name>
</gene>
<dbReference type="AlphaFoldDB" id="A0A067L2U9"/>
<organism evidence="1 2">
    <name type="scientific">Jatropha curcas</name>
    <name type="common">Barbados nut</name>
    <dbReference type="NCBI Taxonomy" id="180498"/>
    <lineage>
        <taxon>Eukaryota</taxon>
        <taxon>Viridiplantae</taxon>
        <taxon>Streptophyta</taxon>
        <taxon>Embryophyta</taxon>
        <taxon>Tracheophyta</taxon>
        <taxon>Spermatophyta</taxon>
        <taxon>Magnoliopsida</taxon>
        <taxon>eudicotyledons</taxon>
        <taxon>Gunneridae</taxon>
        <taxon>Pentapetalae</taxon>
        <taxon>rosids</taxon>
        <taxon>fabids</taxon>
        <taxon>Malpighiales</taxon>
        <taxon>Euphorbiaceae</taxon>
        <taxon>Crotonoideae</taxon>
        <taxon>Jatropheae</taxon>
        <taxon>Jatropha</taxon>
    </lineage>
</organism>
<dbReference type="EMBL" id="KK914287">
    <property type="protein sequence ID" value="KDP42776.1"/>
    <property type="molecule type" value="Genomic_DNA"/>
</dbReference>
<accession>A0A067L2U9</accession>
<evidence type="ECO:0000313" key="1">
    <source>
        <dbReference type="EMBL" id="KDP42776.1"/>
    </source>
</evidence>
<proteinExistence type="predicted"/>
<sequence>MEDQMEIITMMMMDNLPEFYTPYNDITDLACPVEFPGATTNTHYINGVNAIPHFIDNPQIVNSNSPPFVTLPSNMPFTSNTNSTTIHEESHQPHFLSNTLPTANREVLENFPQ</sequence>
<keyword evidence="2" id="KW-1185">Reference proteome</keyword>